<dbReference type="Pfam" id="PF00196">
    <property type="entry name" value="GerE"/>
    <property type="match status" value="1"/>
</dbReference>
<dbReference type="GO" id="GO:0006355">
    <property type="term" value="P:regulation of DNA-templated transcription"/>
    <property type="evidence" value="ECO:0007669"/>
    <property type="project" value="InterPro"/>
</dbReference>
<dbReference type="PROSITE" id="PS50043">
    <property type="entry name" value="HTH_LUXR_2"/>
    <property type="match status" value="1"/>
</dbReference>
<dbReference type="GO" id="GO:0003677">
    <property type="term" value="F:DNA binding"/>
    <property type="evidence" value="ECO:0007669"/>
    <property type="project" value="UniProtKB-KW"/>
</dbReference>
<dbReference type="InterPro" id="IPR041664">
    <property type="entry name" value="AAA_16"/>
</dbReference>
<dbReference type="Gene3D" id="1.10.10.10">
    <property type="entry name" value="Winged helix-like DNA-binding domain superfamily/Winged helix DNA-binding domain"/>
    <property type="match status" value="1"/>
</dbReference>
<evidence type="ECO:0000256" key="1">
    <source>
        <dbReference type="ARBA" id="ARBA00022741"/>
    </source>
</evidence>
<proteinExistence type="predicted"/>
<name>A0A7W4XYX8_KINRA</name>
<feature type="domain" description="HTH luxR-type" evidence="3">
    <location>
        <begin position="860"/>
        <end position="925"/>
    </location>
</feature>
<dbReference type="GO" id="GO:0005737">
    <property type="term" value="C:cytoplasm"/>
    <property type="evidence" value="ECO:0007669"/>
    <property type="project" value="TreeGrafter"/>
</dbReference>
<sequence>MRVIGRDRELAHFDHLLSTISAEDGHGIAVVIEGEAGIGKSTLMSAVAEAAQTSGFQVLRCQGFESDLAAGFTGLHEMLHPVLDRAETLPARQRSALLTAFGLEDGPPPDRLLISLAVLGLLEEVAMTQPVLVHVEDGQWLDASTAEIVAFLARRLTTAPVLLVATVRQDLTSSTSGTSGTSSTSSAATGVRALTAAAQVVSLNPLSPSDAEQLLDSLGLDLPAPARRRLLHDAGGNPLALREFAAALATGLEVPSEGPLPTTRRLESAFLGELDGLPEASRTVLLLAAADEEVSLPELLAAAGHLGLQPADVDPIERTDLVRVAQQQVRFRHPLLRSTIYGAASSAVRVQAHRALAAVASNPDRAVWHRAAATSGRDEQVAGELEAAATRAAERGAQAVAAAALRRAAALSPEPHTQAARLVRSADHARQVGLVTEADEALIAAGELPLTPAARVPGLAAAALVEMSARQPRLSLPAYLSLAADLAGPEGPASSAHLLERVTVLGSAAIRVINYPSTLQERRALDEALEAIAVQVPMGYLHLGRVFIDPLARAATRADLPGLLEQYADQPHLLSALGLSAEHLQDLATARSAWTRAAELFHRAGLTGDEAVALNGGLGQRLLSGRLSEGLAEAQTAYRMSTDLRMPMIAAAASAAESRFLTWLGRPAEASAALQRSRAEEVSDEVFQAAANTSWASGVLALAQRRWADAVADFTLVRRYGVFAQWSVADLAEAAAASGQSEQVREFVAGVTHTAEVFGAPHLQMLALRARALLADDDLAEELFTAAVAAGQEAGTPLELARTRLLLGEWLRRNRRLVDSRPHLTAALHAFDGAGARDFAERAATELRAAGSAPQRTSAASTPAATLTVQELQISRLAAAGMSNKEIADQLYLSHRTVGAHLYKAFPKLGITSRAQLRAALQAAGL</sequence>
<dbReference type="EMBL" id="JACHVY010000011">
    <property type="protein sequence ID" value="MBB2903601.1"/>
    <property type="molecule type" value="Genomic_DNA"/>
</dbReference>
<evidence type="ECO:0000313" key="4">
    <source>
        <dbReference type="EMBL" id="MBB2903601.1"/>
    </source>
</evidence>
<keyword evidence="4" id="KW-0238">DNA-binding</keyword>
<keyword evidence="2" id="KW-0067">ATP-binding</keyword>
<reference evidence="4 5" key="1">
    <citation type="submission" date="2020-08" db="EMBL/GenBank/DDBJ databases">
        <title>The Agave Microbiome: Exploring the role of microbial communities in plant adaptations to desert environments.</title>
        <authorList>
            <person name="Partida-Martinez L.P."/>
        </authorList>
    </citation>
    <scope>NUCLEOTIDE SEQUENCE [LARGE SCALE GENOMIC DNA]</scope>
    <source>
        <strain evidence="4 5">AS2.23</strain>
    </source>
</reference>
<dbReference type="AlphaFoldDB" id="A0A7W4XYX8"/>
<dbReference type="CDD" id="cd06170">
    <property type="entry name" value="LuxR_C_like"/>
    <property type="match status" value="1"/>
</dbReference>
<dbReference type="InterPro" id="IPR016032">
    <property type="entry name" value="Sig_transdc_resp-reg_C-effctor"/>
</dbReference>
<keyword evidence="1" id="KW-0547">Nucleotide-binding</keyword>
<dbReference type="PANTHER" id="PTHR16305:SF35">
    <property type="entry name" value="TRANSCRIPTIONAL ACTIVATOR DOMAIN"/>
    <property type="match status" value="1"/>
</dbReference>
<accession>A0A7W4XYX8</accession>
<dbReference type="RefSeq" id="WP_311736740.1">
    <property type="nucleotide sequence ID" value="NZ_JACHVY010000011.1"/>
</dbReference>
<dbReference type="Pfam" id="PF13191">
    <property type="entry name" value="AAA_16"/>
    <property type="match status" value="1"/>
</dbReference>
<dbReference type="SUPFAM" id="SSF46894">
    <property type="entry name" value="C-terminal effector domain of the bipartite response regulators"/>
    <property type="match status" value="1"/>
</dbReference>
<gene>
    <name evidence="4" type="ORF">FHR75_004444</name>
</gene>
<comment type="caution">
    <text evidence="4">The sequence shown here is derived from an EMBL/GenBank/DDBJ whole genome shotgun (WGS) entry which is preliminary data.</text>
</comment>
<evidence type="ECO:0000259" key="3">
    <source>
        <dbReference type="PROSITE" id="PS50043"/>
    </source>
</evidence>
<evidence type="ECO:0000256" key="2">
    <source>
        <dbReference type="ARBA" id="ARBA00022840"/>
    </source>
</evidence>
<dbReference type="SMART" id="SM00421">
    <property type="entry name" value="HTH_LUXR"/>
    <property type="match status" value="1"/>
</dbReference>
<evidence type="ECO:0000313" key="5">
    <source>
        <dbReference type="Proteomes" id="UP000533269"/>
    </source>
</evidence>
<dbReference type="GO" id="GO:0005524">
    <property type="term" value="F:ATP binding"/>
    <property type="evidence" value="ECO:0007669"/>
    <property type="project" value="UniProtKB-KW"/>
</dbReference>
<dbReference type="PRINTS" id="PR00038">
    <property type="entry name" value="HTHLUXR"/>
</dbReference>
<protein>
    <submittedName>
        <fullName evidence="4">DNA-binding CsgD family transcriptional regulator</fullName>
    </submittedName>
</protein>
<dbReference type="PANTHER" id="PTHR16305">
    <property type="entry name" value="TESTICULAR SOLUBLE ADENYLYL CYCLASE"/>
    <property type="match status" value="1"/>
</dbReference>
<dbReference type="GO" id="GO:0004016">
    <property type="term" value="F:adenylate cyclase activity"/>
    <property type="evidence" value="ECO:0007669"/>
    <property type="project" value="TreeGrafter"/>
</dbReference>
<dbReference type="InterPro" id="IPR000792">
    <property type="entry name" value="Tscrpt_reg_LuxR_C"/>
</dbReference>
<dbReference type="Proteomes" id="UP000533269">
    <property type="component" value="Unassembled WGS sequence"/>
</dbReference>
<dbReference type="SUPFAM" id="SSF52540">
    <property type="entry name" value="P-loop containing nucleoside triphosphate hydrolases"/>
    <property type="match status" value="1"/>
</dbReference>
<reference evidence="4 5" key="2">
    <citation type="submission" date="2020-08" db="EMBL/GenBank/DDBJ databases">
        <authorList>
            <person name="Partida-Martinez L."/>
            <person name="Huntemann M."/>
            <person name="Clum A."/>
            <person name="Wang J."/>
            <person name="Palaniappan K."/>
            <person name="Ritter S."/>
            <person name="Chen I.-M."/>
            <person name="Stamatis D."/>
            <person name="Reddy T."/>
            <person name="O'Malley R."/>
            <person name="Daum C."/>
            <person name="Shapiro N."/>
            <person name="Ivanova N."/>
            <person name="Kyrpides N."/>
            <person name="Woyke T."/>
        </authorList>
    </citation>
    <scope>NUCLEOTIDE SEQUENCE [LARGE SCALE GENOMIC DNA]</scope>
    <source>
        <strain evidence="4 5">AS2.23</strain>
    </source>
</reference>
<organism evidence="4 5">
    <name type="scientific">Kineococcus radiotolerans</name>
    <dbReference type="NCBI Taxonomy" id="131568"/>
    <lineage>
        <taxon>Bacteria</taxon>
        <taxon>Bacillati</taxon>
        <taxon>Actinomycetota</taxon>
        <taxon>Actinomycetes</taxon>
        <taxon>Kineosporiales</taxon>
        <taxon>Kineosporiaceae</taxon>
        <taxon>Kineococcus</taxon>
    </lineage>
</organism>
<dbReference type="InterPro" id="IPR027417">
    <property type="entry name" value="P-loop_NTPase"/>
</dbReference>
<dbReference type="InterPro" id="IPR036388">
    <property type="entry name" value="WH-like_DNA-bd_sf"/>
</dbReference>